<gene>
    <name evidence="3" type="ORF">EFY79_03570</name>
</gene>
<protein>
    <recommendedName>
        <fullName evidence="2">MobA/VirD2-like nuclease domain-containing protein</fullName>
    </recommendedName>
</protein>
<feature type="compositionally biased region" description="Basic residues" evidence="1">
    <location>
        <begin position="299"/>
        <end position="313"/>
    </location>
</feature>
<dbReference type="Proteomes" id="UP000267223">
    <property type="component" value="Unassembled WGS sequence"/>
</dbReference>
<feature type="region of interest" description="Disordered" evidence="1">
    <location>
        <begin position="292"/>
        <end position="313"/>
    </location>
</feature>
<evidence type="ECO:0000256" key="1">
    <source>
        <dbReference type="SAM" id="MobiDB-lite"/>
    </source>
</evidence>
<evidence type="ECO:0000259" key="2">
    <source>
        <dbReference type="Pfam" id="PF03432"/>
    </source>
</evidence>
<comment type="caution">
    <text evidence="3">The sequence shown here is derived from an EMBL/GenBank/DDBJ whole genome shotgun (WGS) entry which is preliminary data.</text>
</comment>
<keyword evidence="4" id="KW-1185">Reference proteome</keyword>
<dbReference type="AlphaFoldDB" id="A0A3M9NLS9"/>
<accession>A0A3M9NLS9</accession>
<evidence type="ECO:0000313" key="4">
    <source>
        <dbReference type="Proteomes" id="UP000267223"/>
    </source>
</evidence>
<dbReference type="EMBL" id="RJJR01000002">
    <property type="protein sequence ID" value="RNI38750.1"/>
    <property type="molecule type" value="Genomic_DNA"/>
</dbReference>
<dbReference type="OrthoDB" id="1525197at2"/>
<dbReference type="Pfam" id="PF03432">
    <property type="entry name" value="Relaxase"/>
    <property type="match status" value="1"/>
</dbReference>
<reference evidence="3 4" key="1">
    <citation type="submission" date="2018-11" db="EMBL/GenBank/DDBJ databases">
        <title>Draft genome sequence of Ferruginibacter sp. BO-59.</title>
        <authorList>
            <person name="Im W.T."/>
        </authorList>
    </citation>
    <scope>NUCLEOTIDE SEQUENCE [LARGE SCALE GENOMIC DNA]</scope>
    <source>
        <strain evidence="3 4">BO-59</strain>
    </source>
</reference>
<feature type="domain" description="MobA/VirD2-like nuclease" evidence="2">
    <location>
        <begin position="17"/>
        <end position="144"/>
    </location>
</feature>
<proteinExistence type="predicted"/>
<dbReference type="InterPro" id="IPR005094">
    <property type="entry name" value="Endonuclease_MobA/VirD2"/>
</dbReference>
<evidence type="ECO:0000313" key="3">
    <source>
        <dbReference type="EMBL" id="RNI38750.1"/>
    </source>
</evidence>
<organism evidence="3 4">
    <name type="scientific">Hanamia caeni</name>
    <dbReference type="NCBI Taxonomy" id="2294116"/>
    <lineage>
        <taxon>Bacteria</taxon>
        <taxon>Pseudomonadati</taxon>
        <taxon>Bacteroidota</taxon>
        <taxon>Chitinophagia</taxon>
        <taxon>Chitinophagales</taxon>
        <taxon>Chitinophagaceae</taxon>
        <taxon>Hanamia</taxon>
    </lineage>
</organism>
<dbReference type="RefSeq" id="WP_123119313.1">
    <property type="nucleotide sequence ID" value="NZ_RJJR01000002.1"/>
</dbReference>
<name>A0A3M9NLS9_9BACT</name>
<sequence length="313" mass="36193">MISKVIIGKTFSGVCRYVCRDQKRAVVLDAEGVRDYDWKLMSEDFDRQHSLRPTLSKAVFHGILSFYPGEKIEDKKMIEIAHQYLQKMNVSDTQFSITKHIDKDHSHLHIIANLVNNKGETIKDNWIGLQGKKVAQEMTLKYGLKEAISKDLSHTHLEQLNEKEANRYIIYQTILEMLPQSKSLDNLKEKLAVKNIETLYKYKGQTKELQGISFKIGNFKYKGSEIDRKFSVKNLEKAICKKELQTSIKPLLATSNLNRNSEENFITENKKSLGKDINILLPVINPHENNQPLPYQWKLGKKGKKKKSNRLHP</sequence>